<feature type="transmembrane region" description="Helical" evidence="1">
    <location>
        <begin position="77"/>
        <end position="99"/>
    </location>
</feature>
<evidence type="ECO:0008006" key="4">
    <source>
        <dbReference type="Google" id="ProtNLM"/>
    </source>
</evidence>
<keyword evidence="1" id="KW-0472">Membrane</keyword>
<reference evidence="2 3" key="1">
    <citation type="journal article" date="2022" name="Allergy">
        <title>Genome assembly and annotation of Periplaneta americana reveal a comprehensive cockroach allergen profile.</title>
        <authorList>
            <person name="Wang L."/>
            <person name="Xiong Q."/>
            <person name="Saelim N."/>
            <person name="Wang L."/>
            <person name="Nong W."/>
            <person name="Wan A.T."/>
            <person name="Shi M."/>
            <person name="Liu X."/>
            <person name="Cao Q."/>
            <person name="Hui J.H.L."/>
            <person name="Sookrung N."/>
            <person name="Leung T.F."/>
            <person name="Tungtrongchitr A."/>
            <person name="Tsui S.K.W."/>
        </authorList>
    </citation>
    <scope>NUCLEOTIDE SEQUENCE [LARGE SCALE GENOMIC DNA]</scope>
    <source>
        <strain evidence="2">PWHHKU_190912</strain>
    </source>
</reference>
<comment type="caution">
    <text evidence="2">The sequence shown here is derived from an EMBL/GenBank/DDBJ whole genome shotgun (WGS) entry which is preliminary data.</text>
</comment>
<keyword evidence="3" id="KW-1185">Reference proteome</keyword>
<organism evidence="2 3">
    <name type="scientific">Periplaneta americana</name>
    <name type="common">American cockroach</name>
    <name type="synonym">Blatta americana</name>
    <dbReference type="NCBI Taxonomy" id="6978"/>
    <lineage>
        <taxon>Eukaryota</taxon>
        <taxon>Metazoa</taxon>
        <taxon>Ecdysozoa</taxon>
        <taxon>Arthropoda</taxon>
        <taxon>Hexapoda</taxon>
        <taxon>Insecta</taxon>
        <taxon>Pterygota</taxon>
        <taxon>Neoptera</taxon>
        <taxon>Polyneoptera</taxon>
        <taxon>Dictyoptera</taxon>
        <taxon>Blattodea</taxon>
        <taxon>Blattoidea</taxon>
        <taxon>Blattidae</taxon>
        <taxon>Blattinae</taxon>
        <taxon>Periplaneta</taxon>
    </lineage>
</organism>
<keyword evidence="1" id="KW-0812">Transmembrane</keyword>
<keyword evidence="1" id="KW-1133">Transmembrane helix</keyword>
<protein>
    <recommendedName>
        <fullName evidence="4">SHSP domain-containing protein</fullName>
    </recommendedName>
</protein>
<sequence length="100" mass="11493">MTKSSKYFRPNQDVWNSHINRRFTVPFNCRTYNEKVEIVKWKDQPELNLSMDVKENSIRFVIVSASFPSSSSSSPSCIIIITIVIIVVVVIIITIIIIFS</sequence>
<dbReference type="Proteomes" id="UP001148838">
    <property type="component" value="Unassembled WGS sequence"/>
</dbReference>
<gene>
    <name evidence="2" type="ORF">ANN_13871</name>
</gene>
<dbReference type="EMBL" id="JAJSOF020000019">
    <property type="protein sequence ID" value="KAJ4437932.1"/>
    <property type="molecule type" value="Genomic_DNA"/>
</dbReference>
<evidence type="ECO:0000313" key="2">
    <source>
        <dbReference type="EMBL" id="KAJ4437932.1"/>
    </source>
</evidence>
<evidence type="ECO:0000256" key="1">
    <source>
        <dbReference type="SAM" id="Phobius"/>
    </source>
</evidence>
<name>A0ABQ8SWA4_PERAM</name>
<accession>A0ABQ8SWA4</accession>
<proteinExistence type="predicted"/>
<evidence type="ECO:0000313" key="3">
    <source>
        <dbReference type="Proteomes" id="UP001148838"/>
    </source>
</evidence>